<feature type="non-terminal residue" evidence="1">
    <location>
        <position position="297"/>
    </location>
</feature>
<organism evidence="1 2">
    <name type="scientific">Prorocentrum cordatum</name>
    <dbReference type="NCBI Taxonomy" id="2364126"/>
    <lineage>
        <taxon>Eukaryota</taxon>
        <taxon>Sar</taxon>
        <taxon>Alveolata</taxon>
        <taxon>Dinophyceae</taxon>
        <taxon>Prorocentrales</taxon>
        <taxon>Prorocentraceae</taxon>
        <taxon>Prorocentrum</taxon>
    </lineage>
</organism>
<dbReference type="Proteomes" id="UP001189429">
    <property type="component" value="Unassembled WGS sequence"/>
</dbReference>
<dbReference type="EMBL" id="CAUYUJ010001032">
    <property type="protein sequence ID" value="CAK0793808.1"/>
    <property type="molecule type" value="Genomic_DNA"/>
</dbReference>
<evidence type="ECO:0000313" key="2">
    <source>
        <dbReference type="Proteomes" id="UP001189429"/>
    </source>
</evidence>
<proteinExistence type="predicted"/>
<accession>A0ABN9PTF6</accession>
<dbReference type="Gene3D" id="3.40.50.150">
    <property type="entry name" value="Vaccinia Virus protein VP39"/>
    <property type="match status" value="1"/>
</dbReference>
<evidence type="ECO:0000313" key="1">
    <source>
        <dbReference type="EMBL" id="CAK0793808.1"/>
    </source>
</evidence>
<gene>
    <name evidence="1" type="ORF">PCOR1329_LOCUS3970</name>
</gene>
<comment type="caution">
    <text evidence="1">The sequence shown here is derived from an EMBL/GenBank/DDBJ whole genome shotgun (WGS) entry which is preliminary data.</text>
</comment>
<keyword evidence="2" id="KW-1185">Reference proteome</keyword>
<reference evidence="1" key="1">
    <citation type="submission" date="2023-10" db="EMBL/GenBank/DDBJ databases">
        <authorList>
            <person name="Chen Y."/>
            <person name="Shah S."/>
            <person name="Dougan E. K."/>
            <person name="Thang M."/>
            <person name="Chan C."/>
        </authorList>
    </citation>
    <scope>NUCLEOTIDE SEQUENCE [LARGE SCALE GENOMIC DNA]</scope>
</reference>
<name>A0ABN9PTF6_9DINO</name>
<dbReference type="InterPro" id="IPR029063">
    <property type="entry name" value="SAM-dependent_MTases_sf"/>
</dbReference>
<protein>
    <submittedName>
        <fullName evidence="1">Uncharacterized protein</fullName>
    </submittedName>
</protein>
<feature type="non-terminal residue" evidence="1">
    <location>
        <position position="1"/>
    </location>
</feature>
<sequence length="297" mass="31940">IDAAAARVARRACPSTVHLGDASAAGPRDLAKRLRRRGRISRAWVMGGFPFQAPAALKVDRQGLAGARAGLVQHLKRIADGLAKQLPEPRIDFLGENVASTMELDAMVLIGCFERIPDLIEAGAISWAKRPRPRTAGITERSETELERWAEAGHAAPPHQHGKVAPPPASVREQLAGFAEGRVHREVVAWLASHWAAAAGLLVAAPSLAELRESARAWAGGRRLRARGLASLRRGREALQPWHLDELDLLGGPAHVGRGSQSLGAPSSTWGNPFRAAKGRAREEAAALCASWLRRNR</sequence>